<feature type="region of interest" description="Disordered" evidence="6">
    <location>
        <begin position="1"/>
        <end position="23"/>
    </location>
</feature>
<name>A0ABW2XRV7_9ACTN</name>
<dbReference type="InterPro" id="IPR002293">
    <property type="entry name" value="AA/rel_permease1"/>
</dbReference>
<keyword evidence="9" id="KW-1185">Reference proteome</keyword>
<sequence>MTDHVDISGGAADPAGERPDEAPPRRFGLTTAMALIVGSIIGVGVFNLPTSLAEYGPISLVSMALTTVGALVLALLFAALSRRLPADGGPYAYARAAYGNRLGFANAWSYWITVWAGNAAIAVGWVLYVEHFVNKGHDRFASILLVLVGLWVPAAVNLTGVKNTGSVQVVTTVLKFAVLAFMSTVGLLFVQSANYTPWNVSGESAVSAVGGGMAIALFSYLGVETAAVAAAKVRDPDRNIPRATVLGTLATSAVYLLSLIAVFGILPAAALADATAPFSDAANEIFGGTWAGNVMALAVIVSGFGALNGWTMICAEMPLAAARDGLFPERFQRLSSTGVPAFGIVASTVLASVAMVVNYLGSAGSTAFTTLVLMTGITAAIPYGFSALAQLRWRLADHRALETPRFVRDTVVAAVSLAFAILFIWYSRNTGHGFWTYWAPFFLAGGAMLLGVPVYLAQRRHMTRPAAVPPYR</sequence>
<evidence type="ECO:0000256" key="2">
    <source>
        <dbReference type="ARBA" id="ARBA00022475"/>
    </source>
</evidence>
<feature type="transmembrane region" description="Helical" evidence="7">
    <location>
        <begin position="406"/>
        <end position="426"/>
    </location>
</feature>
<dbReference type="EMBL" id="JBHTGP010000016">
    <property type="protein sequence ID" value="MFD0689064.1"/>
    <property type="molecule type" value="Genomic_DNA"/>
</dbReference>
<dbReference type="PANTHER" id="PTHR42770:SF18">
    <property type="entry name" value="ARGININE_AGMATINE ANTIPORTER"/>
    <property type="match status" value="1"/>
</dbReference>
<evidence type="ECO:0000256" key="7">
    <source>
        <dbReference type="SAM" id="Phobius"/>
    </source>
</evidence>
<keyword evidence="2" id="KW-1003">Cell membrane</keyword>
<evidence type="ECO:0000256" key="3">
    <source>
        <dbReference type="ARBA" id="ARBA00022692"/>
    </source>
</evidence>
<feature type="transmembrane region" description="Helical" evidence="7">
    <location>
        <begin position="243"/>
        <end position="270"/>
    </location>
</feature>
<feature type="transmembrane region" description="Helical" evidence="7">
    <location>
        <begin position="438"/>
        <end position="457"/>
    </location>
</feature>
<organism evidence="8 9">
    <name type="scientific">Actinomadura fibrosa</name>
    <dbReference type="NCBI Taxonomy" id="111802"/>
    <lineage>
        <taxon>Bacteria</taxon>
        <taxon>Bacillati</taxon>
        <taxon>Actinomycetota</taxon>
        <taxon>Actinomycetes</taxon>
        <taxon>Streptosporangiales</taxon>
        <taxon>Thermomonosporaceae</taxon>
        <taxon>Actinomadura</taxon>
    </lineage>
</organism>
<dbReference type="InterPro" id="IPR050367">
    <property type="entry name" value="APC_superfamily"/>
</dbReference>
<comment type="caution">
    <text evidence="8">The sequence shown here is derived from an EMBL/GenBank/DDBJ whole genome shotgun (WGS) entry which is preliminary data.</text>
</comment>
<feature type="transmembrane region" description="Helical" evidence="7">
    <location>
        <begin position="334"/>
        <end position="360"/>
    </location>
</feature>
<evidence type="ECO:0000256" key="5">
    <source>
        <dbReference type="ARBA" id="ARBA00023136"/>
    </source>
</evidence>
<keyword evidence="3 7" id="KW-0812">Transmembrane</keyword>
<dbReference type="Gene3D" id="1.20.1740.10">
    <property type="entry name" value="Amino acid/polyamine transporter I"/>
    <property type="match status" value="1"/>
</dbReference>
<feature type="transmembrane region" description="Helical" evidence="7">
    <location>
        <begin position="205"/>
        <end position="231"/>
    </location>
</feature>
<evidence type="ECO:0000313" key="8">
    <source>
        <dbReference type="EMBL" id="MFD0689064.1"/>
    </source>
</evidence>
<evidence type="ECO:0000256" key="1">
    <source>
        <dbReference type="ARBA" id="ARBA00004651"/>
    </source>
</evidence>
<evidence type="ECO:0000256" key="4">
    <source>
        <dbReference type="ARBA" id="ARBA00022989"/>
    </source>
</evidence>
<feature type="transmembrane region" description="Helical" evidence="7">
    <location>
        <begin position="290"/>
        <end position="313"/>
    </location>
</feature>
<feature type="transmembrane region" description="Helical" evidence="7">
    <location>
        <begin position="108"/>
        <end position="128"/>
    </location>
</feature>
<protein>
    <submittedName>
        <fullName evidence="8">APC family permease</fullName>
    </submittedName>
</protein>
<dbReference type="PIRSF" id="PIRSF006060">
    <property type="entry name" value="AA_transporter"/>
    <property type="match status" value="1"/>
</dbReference>
<comment type="subcellular location">
    <subcellularLocation>
        <location evidence="1">Cell membrane</location>
        <topology evidence="1">Multi-pass membrane protein</topology>
    </subcellularLocation>
</comment>
<feature type="transmembrane region" description="Helical" evidence="7">
    <location>
        <begin position="27"/>
        <end position="46"/>
    </location>
</feature>
<keyword evidence="4 7" id="KW-1133">Transmembrane helix</keyword>
<proteinExistence type="predicted"/>
<keyword evidence="5 7" id="KW-0472">Membrane</keyword>
<feature type="transmembrane region" description="Helical" evidence="7">
    <location>
        <begin position="173"/>
        <end position="193"/>
    </location>
</feature>
<reference evidence="9" key="1">
    <citation type="journal article" date="2019" name="Int. J. Syst. Evol. Microbiol.">
        <title>The Global Catalogue of Microorganisms (GCM) 10K type strain sequencing project: providing services to taxonomists for standard genome sequencing and annotation.</title>
        <authorList>
            <consortium name="The Broad Institute Genomics Platform"/>
            <consortium name="The Broad Institute Genome Sequencing Center for Infectious Disease"/>
            <person name="Wu L."/>
            <person name="Ma J."/>
        </authorList>
    </citation>
    <scope>NUCLEOTIDE SEQUENCE [LARGE SCALE GENOMIC DNA]</scope>
    <source>
        <strain evidence="9">JCM 9371</strain>
    </source>
</reference>
<evidence type="ECO:0000256" key="6">
    <source>
        <dbReference type="SAM" id="MobiDB-lite"/>
    </source>
</evidence>
<dbReference type="RefSeq" id="WP_207400159.1">
    <property type="nucleotide sequence ID" value="NZ_CAACUY010000187.1"/>
</dbReference>
<feature type="transmembrane region" description="Helical" evidence="7">
    <location>
        <begin position="58"/>
        <end position="80"/>
    </location>
</feature>
<dbReference type="PANTHER" id="PTHR42770">
    <property type="entry name" value="AMINO ACID TRANSPORTER-RELATED"/>
    <property type="match status" value="1"/>
</dbReference>
<evidence type="ECO:0000313" key="9">
    <source>
        <dbReference type="Proteomes" id="UP001597063"/>
    </source>
</evidence>
<feature type="transmembrane region" description="Helical" evidence="7">
    <location>
        <begin position="140"/>
        <end position="161"/>
    </location>
</feature>
<dbReference type="Pfam" id="PF13520">
    <property type="entry name" value="AA_permease_2"/>
    <property type="match status" value="1"/>
</dbReference>
<dbReference type="Proteomes" id="UP001597063">
    <property type="component" value="Unassembled WGS sequence"/>
</dbReference>
<feature type="transmembrane region" description="Helical" evidence="7">
    <location>
        <begin position="366"/>
        <end position="385"/>
    </location>
</feature>
<accession>A0ABW2XRV7</accession>
<gene>
    <name evidence="8" type="ORF">ACFQZM_31555</name>
</gene>